<name>A0AAD9QLL7_ACRCE</name>
<dbReference type="Proteomes" id="UP001249851">
    <property type="component" value="Unassembled WGS sequence"/>
</dbReference>
<dbReference type="InterPro" id="IPR029057">
    <property type="entry name" value="PRTase-like"/>
</dbReference>
<dbReference type="Gene3D" id="3.40.50.2020">
    <property type="match status" value="1"/>
</dbReference>
<dbReference type="EMBL" id="JARQWQ010000025">
    <property type="protein sequence ID" value="KAK2563516.1"/>
    <property type="molecule type" value="Genomic_DNA"/>
</dbReference>
<gene>
    <name evidence="1" type="ORF">P5673_013233</name>
</gene>
<sequence length="374" mass="42628">MAEAFKGKHVVIFSSSCLFSSSNELQPQMNEEIVALSKNGNFELHFTSHWNPTSKMLRSIPEGWQAGDVVIICGAVDEDLHVAANTKSFLLAALWVEAQEKVCQYGVPAPTPEKMTAILNIVVNQTSWYYLCSFDDPVPTKVVSLCYANTYSRVNDDEKEMAEAFQAILKDGGKDPIIKMALLCHLMAAIAHDNDFREVQDWAVAPSSSPKPNEVLEGLKEHVRWLMNGRKPAAIFKRYRETTKSRFDKRVERQRDDYIQKHFRSICLSEEYKDKLKGRVVCIFDDYLTNGHTFEALRNLLVSCKVKKIILVSIGKFERGNEFSYIQRHHSIKGDLYSGAYKATFLKCEQRPFETNDAARRSMADLKELASHLR</sequence>
<evidence type="ECO:0000313" key="1">
    <source>
        <dbReference type="EMBL" id="KAK2563516.1"/>
    </source>
</evidence>
<reference evidence="1" key="1">
    <citation type="journal article" date="2023" name="G3 (Bethesda)">
        <title>Whole genome assembly and annotation of the endangered Caribbean coral Acropora cervicornis.</title>
        <authorList>
            <person name="Selwyn J.D."/>
            <person name="Vollmer S.V."/>
        </authorList>
    </citation>
    <scope>NUCLEOTIDE SEQUENCE</scope>
    <source>
        <strain evidence="1">K2</strain>
    </source>
</reference>
<proteinExistence type="predicted"/>
<keyword evidence="2" id="KW-1185">Reference proteome</keyword>
<evidence type="ECO:0000313" key="2">
    <source>
        <dbReference type="Proteomes" id="UP001249851"/>
    </source>
</evidence>
<dbReference type="InterPro" id="IPR000836">
    <property type="entry name" value="PRTase_dom"/>
</dbReference>
<protein>
    <submittedName>
        <fullName evidence="1">Uncharacterized protein</fullName>
    </submittedName>
</protein>
<dbReference type="CDD" id="cd06223">
    <property type="entry name" value="PRTases_typeI"/>
    <property type="match status" value="1"/>
</dbReference>
<reference evidence="1" key="2">
    <citation type="journal article" date="2023" name="Science">
        <title>Genomic signatures of disease resistance in endangered staghorn corals.</title>
        <authorList>
            <person name="Vollmer S.V."/>
            <person name="Selwyn J.D."/>
            <person name="Despard B.A."/>
            <person name="Roesel C.L."/>
        </authorList>
    </citation>
    <scope>NUCLEOTIDE SEQUENCE</scope>
    <source>
        <strain evidence="1">K2</strain>
    </source>
</reference>
<dbReference type="AlphaFoldDB" id="A0AAD9QLL7"/>
<organism evidence="1 2">
    <name type="scientific">Acropora cervicornis</name>
    <name type="common">Staghorn coral</name>
    <dbReference type="NCBI Taxonomy" id="6130"/>
    <lineage>
        <taxon>Eukaryota</taxon>
        <taxon>Metazoa</taxon>
        <taxon>Cnidaria</taxon>
        <taxon>Anthozoa</taxon>
        <taxon>Hexacorallia</taxon>
        <taxon>Scleractinia</taxon>
        <taxon>Astrocoeniina</taxon>
        <taxon>Acroporidae</taxon>
        <taxon>Acropora</taxon>
    </lineage>
</organism>
<comment type="caution">
    <text evidence="1">The sequence shown here is derived from an EMBL/GenBank/DDBJ whole genome shotgun (WGS) entry which is preliminary data.</text>
</comment>
<dbReference type="SUPFAM" id="SSF53271">
    <property type="entry name" value="PRTase-like"/>
    <property type="match status" value="1"/>
</dbReference>
<accession>A0AAD9QLL7</accession>